<dbReference type="AlphaFoldDB" id="A0A264W4B1"/>
<evidence type="ECO:0000256" key="1">
    <source>
        <dbReference type="ARBA" id="ARBA00004365"/>
    </source>
</evidence>
<proteinExistence type="inferred from homology"/>
<evidence type="ECO:0000259" key="9">
    <source>
        <dbReference type="Pfam" id="PF22638"/>
    </source>
</evidence>
<dbReference type="SUPFAM" id="SSF64518">
    <property type="entry name" value="Phase 1 flagellin"/>
    <property type="match status" value="1"/>
</dbReference>
<protein>
    <recommendedName>
        <fullName evidence="4">Flagellar hook-associated protein 1</fullName>
    </recommendedName>
</protein>
<accession>A0A264W4B1</accession>
<gene>
    <name evidence="10" type="primary">flgK</name>
    <name evidence="10" type="ORF">CF394_06505</name>
</gene>
<evidence type="ECO:0000256" key="3">
    <source>
        <dbReference type="ARBA" id="ARBA00009677"/>
    </source>
</evidence>
<keyword evidence="10" id="KW-0969">Cilium</keyword>
<dbReference type="RefSeq" id="WP_094942424.1">
    <property type="nucleotide sequence ID" value="NZ_NOKQ01000196.1"/>
</dbReference>
<evidence type="ECO:0000259" key="8">
    <source>
        <dbReference type="Pfam" id="PF06429"/>
    </source>
</evidence>
<evidence type="ECO:0000256" key="2">
    <source>
        <dbReference type="ARBA" id="ARBA00004613"/>
    </source>
</evidence>
<feature type="domain" description="Flagellar basal-body/hook protein C-terminal" evidence="8">
    <location>
        <begin position="334"/>
        <end position="370"/>
    </location>
</feature>
<dbReference type="PANTHER" id="PTHR30033:SF1">
    <property type="entry name" value="FLAGELLAR HOOK-ASSOCIATED PROTEIN 1"/>
    <property type="match status" value="1"/>
</dbReference>
<dbReference type="Proteomes" id="UP000217065">
    <property type="component" value="Unassembled WGS sequence"/>
</dbReference>
<evidence type="ECO:0000256" key="6">
    <source>
        <dbReference type="ARBA" id="ARBA00023143"/>
    </source>
</evidence>
<reference evidence="10 11" key="1">
    <citation type="submission" date="2017-07" db="EMBL/GenBank/DDBJ databases">
        <title>Tetzosporium hominis gen.nov. sp.nov.</title>
        <authorList>
            <person name="Tetz G."/>
            <person name="Tetz V."/>
        </authorList>
    </citation>
    <scope>NUCLEOTIDE SEQUENCE [LARGE SCALE GENOMIC DNA]</scope>
    <source>
        <strain evidence="10 11">VT-49</strain>
    </source>
</reference>
<dbReference type="PANTHER" id="PTHR30033">
    <property type="entry name" value="FLAGELLAR HOOK-ASSOCIATED PROTEIN 1"/>
    <property type="match status" value="1"/>
</dbReference>
<keyword evidence="11" id="KW-1185">Reference proteome</keyword>
<dbReference type="GO" id="GO:0005576">
    <property type="term" value="C:extracellular region"/>
    <property type="evidence" value="ECO:0007669"/>
    <property type="project" value="UniProtKB-SubCell"/>
</dbReference>
<feature type="region of interest" description="Disordered" evidence="7">
    <location>
        <begin position="24"/>
        <end position="58"/>
    </location>
</feature>
<keyword evidence="10" id="KW-0282">Flagellum</keyword>
<keyword evidence="6" id="KW-0975">Bacterial flagellum</keyword>
<dbReference type="InterPro" id="IPR053927">
    <property type="entry name" value="FlgK_helical"/>
</dbReference>
<dbReference type="InterPro" id="IPR002371">
    <property type="entry name" value="FlgK"/>
</dbReference>
<dbReference type="EMBL" id="NOKQ01000196">
    <property type="protein sequence ID" value="OZS78404.1"/>
    <property type="molecule type" value="Genomic_DNA"/>
</dbReference>
<sequence>MSTFQGLEVGKRGISTAQTQLNTTGHNMTNAATPGYSRQNVQSSATSPNRVFTSQSPNGQLGSGVLTDAIVRLRDQFLDTKFWGQASNASDLSVQADALGELEKLAQGTEDGNLQQAMQDVWKAWETVQINPNDEAAKAVLNERMTTFTTTSQNLNREIAGITSRLETQQTMERNQANELLTAIAGLNDLIYRSGGRDNDAMDQRDSLIDQLSGLAGIQVTATEKGMVSIRLQDGTSLVAGRAVESALTDQSNVTSGSLSGIKKALGALEDFQSKLQSVTTNFEQEPSSIDTHLASWQKLVGELGTKAEGINRATETAILAKNGTERDRQSVMGVSLDEEMSNLIKYQHAYNAAARLVSTTDGLLDTIINRMGV</sequence>
<dbReference type="GO" id="GO:0005198">
    <property type="term" value="F:structural molecule activity"/>
    <property type="evidence" value="ECO:0007669"/>
    <property type="project" value="InterPro"/>
</dbReference>
<evidence type="ECO:0000256" key="7">
    <source>
        <dbReference type="SAM" id="MobiDB-lite"/>
    </source>
</evidence>
<evidence type="ECO:0000256" key="4">
    <source>
        <dbReference type="ARBA" id="ARBA00016244"/>
    </source>
</evidence>
<dbReference type="Pfam" id="PF22638">
    <property type="entry name" value="FlgK_D1"/>
    <property type="match status" value="1"/>
</dbReference>
<dbReference type="GO" id="GO:0044780">
    <property type="term" value="P:bacterial-type flagellum assembly"/>
    <property type="evidence" value="ECO:0007669"/>
    <property type="project" value="InterPro"/>
</dbReference>
<feature type="domain" description="Flagellar hook-associated protein FlgK helical" evidence="9">
    <location>
        <begin position="100"/>
        <end position="257"/>
    </location>
</feature>
<evidence type="ECO:0000313" key="11">
    <source>
        <dbReference type="Proteomes" id="UP000217065"/>
    </source>
</evidence>
<keyword evidence="10" id="KW-0966">Cell projection</keyword>
<dbReference type="InterPro" id="IPR010930">
    <property type="entry name" value="Flg_bb/hook_C_dom"/>
</dbReference>
<comment type="similarity">
    <text evidence="3">Belongs to the flagella basal body rod proteins family.</text>
</comment>
<dbReference type="Pfam" id="PF06429">
    <property type="entry name" value="Flg_bbr_C"/>
    <property type="match status" value="1"/>
</dbReference>
<dbReference type="NCBIfam" id="TIGR02492">
    <property type="entry name" value="flgK_ends"/>
    <property type="match status" value="1"/>
</dbReference>
<comment type="caution">
    <text evidence="10">The sequence shown here is derived from an EMBL/GenBank/DDBJ whole genome shotgun (WGS) entry which is preliminary data.</text>
</comment>
<keyword evidence="5" id="KW-0964">Secreted</keyword>
<name>A0A264W4B1_9BACL</name>
<evidence type="ECO:0000313" key="10">
    <source>
        <dbReference type="EMBL" id="OZS78404.1"/>
    </source>
</evidence>
<comment type="subcellular location">
    <subcellularLocation>
        <location evidence="1">Bacterial flagellum</location>
    </subcellularLocation>
    <subcellularLocation>
        <location evidence="2">Secreted</location>
    </subcellularLocation>
</comment>
<organism evidence="10 11">
    <name type="scientific">Tetzosporium hominis</name>
    <dbReference type="NCBI Taxonomy" id="2020506"/>
    <lineage>
        <taxon>Bacteria</taxon>
        <taxon>Bacillati</taxon>
        <taxon>Bacillota</taxon>
        <taxon>Bacilli</taxon>
        <taxon>Bacillales</taxon>
        <taxon>Caryophanaceae</taxon>
        <taxon>Tetzosporium</taxon>
    </lineage>
</organism>
<dbReference type="GO" id="GO:0009424">
    <property type="term" value="C:bacterial-type flagellum hook"/>
    <property type="evidence" value="ECO:0007669"/>
    <property type="project" value="InterPro"/>
</dbReference>
<evidence type="ECO:0000256" key="5">
    <source>
        <dbReference type="ARBA" id="ARBA00022525"/>
    </source>
</evidence>